<dbReference type="KEGG" id="olu:OSTLU_18130"/>
<protein>
    <submittedName>
        <fullName evidence="2">Uncharacterized protein</fullName>
    </submittedName>
</protein>
<proteinExistence type="predicted"/>
<dbReference type="HOGENOM" id="CLU_558199_0_0_1"/>
<feature type="transmembrane region" description="Helical" evidence="1">
    <location>
        <begin position="20"/>
        <end position="39"/>
    </location>
</feature>
<dbReference type="Gene3D" id="2.60.120.620">
    <property type="entry name" value="q2cbj1_9rhob like domain"/>
    <property type="match status" value="1"/>
</dbReference>
<keyword evidence="1" id="KW-1133">Transmembrane helix</keyword>
<sequence length="490" mass="54871">MVADDRQRNRALGRRRATAIRLAFSALMFTCAANSLVWLQGLTSSAGATEREVSSRARRRDAETCKVDAPTRLAERTARDRLFGYRRRDVGALAALRGDGVTLSTSTTRWRDLQYGDALDRYGFFVTSEPVLSEKEADKTRAHLLSLLRSTDVYEQNDGCLGELADCQERFDLSLRLTTTVTRAVNKIVSTLKPALVDIFGDEDCELVELSALITCKGSPTQGIHSDAEGVKGDDRLVSVFVSLQDTPTNLGPTHVFFNSPNAVTEFDYYSALMLMRIVAAELKNSTVALRDHGLGDIYIKQGVAAIPENEVATEEELKFFNAHCRVDERDNTLAFYPPWESSPNARLVFGVVAATRQGAALVYDSRTQHRGGANTVGARVQLMFSFQTKRAFVAGSTFTMRRRYHRIERMPLTLMERATLTSFGHEYEKSKSNLAWYLRVFGKIRLRDFPLRADTTDQEREWVNADLVQNSENKSDFDVDRMGLQGGVL</sequence>
<evidence type="ECO:0000313" key="2">
    <source>
        <dbReference type="EMBL" id="ABO99584.1"/>
    </source>
</evidence>
<dbReference type="InterPro" id="IPR051961">
    <property type="entry name" value="Fungal_Metabolite_Diox"/>
</dbReference>
<organism evidence="2 3">
    <name type="scientific">Ostreococcus lucimarinus (strain CCE9901)</name>
    <dbReference type="NCBI Taxonomy" id="436017"/>
    <lineage>
        <taxon>Eukaryota</taxon>
        <taxon>Viridiplantae</taxon>
        <taxon>Chlorophyta</taxon>
        <taxon>Mamiellophyceae</taxon>
        <taxon>Mamiellales</taxon>
        <taxon>Bathycoccaceae</taxon>
        <taxon>Ostreococcus</taxon>
    </lineage>
</organism>
<keyword evidence="3" id="KW-1185">Reference proteome</keyword>
<dbReference type="OrthoDB" id="410856at2759"/>
<dbReference type="PANTHER" id="PTHR37563">
    <property type="entry name" value="PHYTANOYL-COA DIOXYGENASE FAMILY PROTEIN (AFU_ORTHOLOGUE AFUA_2G03330)"/>
    <property type="match status" value="1"/>
</dbReference>
<dbReference type="RefSeq" id="XP_001421291.1">
    <property type="nucleotide sequence ID" value="XM_001421254.1"/>
</dbReference>
<dbReference type="PANTHER" id="PTHR37563:SF2">
    <property type="entry name" value="PHYTANOYL-COA DIOXYGENASE FAMILY PROTEIN (AFU_ORTHOLOGUE AFUA_2G03330)"/>
    <property type="match status" value="1"/>
</dbReference>
<keyword evidence="1" id="KW-0812">Transmembrane</keyword>
<dbReference type="GeneID" id="5005598"/>
<keyword evidence="1" id="KW-0472">Membrane</keyword>
<dbReference type="Gramene" id="ABO99584">
    <property type="protein sequence ID" value="ABO99584"/>
    <property type="gene ID" value="OSTLU_18130"/>
</dbReference>
<dbReference type="SUPFAM" id="SSF51197">
    <property type="entry name" value="Clavaminate synthase-like"/>
    <property type="match status" value="1"/>
</dbReference>
<dbReference type="AlphaFoldDB" id="A4S7K8"/>
<name>A4S7K8_OSTLU</name>
<evidence type="ECO:0000313" key="3">
    <source>
        <dbReference type="Proteomes" id="UP000001568"/>
    </source>
</evidence>
<gene>
    <name evidence="2" type="ORF">OSTLU_18130</name>
</gene>
<dbReference type="EMBL" id="CP000594">
    <property type="protein sequence ID" value="ABO99584.1"/>
    <property type="molecule type" value="Genomic_DNA"/>
</dbReference>
<evidence type="ECO:0000256" key="1">
    <source>
        <dbReference type="SAM" id="Phobius"/>
    </source>
</evidence>
<dbReference type="OMA" id="RVQLMFS"/>
<reference evidence="2 3" key="1">
    <citation type="journal article" date="2007" name="Proc. Natl. Acad. Sci. U.S.A.">
        <title>The tiny eukaryote Ostreococcus provides genomic insights into the paradox of plankton speciation.</title>
        <authorList>
            <person name="Palenik B."/>
            <person name="Grimwood J."/>
            <person name="Aerts A."/>
            <person name="Rouze P."/>
            <person name="Salamov A."/>
            <person name="Putnam N."/>
            <person name="Dupont C."/>
            <person name="Jorgensen R."/>
            <person name="Derelle E."/>
            <person name="Rombauts S."/>
            <person name="Zhou K."/>
            <person name="Otillar R."/>
            <person name="Merchant S.S."/>
            <person name="Podell S."/>
            <person name="Gaasterland T."/>
            <person name="Napoli C."/>
            <person name="Gendler K."/>
            <person name="Manuell A."/>
            <person name="Tai V."/>
            <person name="Vallon O."/>
            <person name="Piganeau G."/>
            <person name="Jancek S."/>
            <person name="Heijde M."/>
            <person name="Jabbari K."/>
            <person name="Bowler C."/>
            <person name="Lohr M."/>
            <person name="Robbens S."/>
            <person name="Werner G."/>
            <person name="Dubchak I."/>
            <person name="Pazour G.J."/>
            <person name="Ren Q."/>
            <person name="Paulsen I."/>
            <person name="Delwiche C."/>
            <person name="Schmutz J."/>
            <person name="Rokhsar D."/>
            <person name="Van de Peer Y."/>
            <person name="Moreau H."/>
            <person name="Grigoriev I.V."/>
        </authorList>
    </citation>
    <scope>NUCLEOTIDE SEQUENCE [LARGE SCALE GENOMIC DNA]</scope>
    <source>
        <strain evidence="2 3">CCE9901</strain>
    </source>
</reference>
<accession>A4S7K8</accession>
<dbReference type="Proteomes" id="UP000001568">
    <property type="component" value="Chromosome 14"/>
</dbReference>